<evidence type="ECO:0000259" key="2">
    <source>
        <dbReference type="Pfam" id="PF18135"/>
    </source>
</evidence>
<dbReference type="GO" id="GO:0032259">
    <property type="term" value="P:methylation"/>
    <property type="evidence" value="ECO:0007669"/>
    <property type="project" value="InterPro"/>
</dbReference>
<dbReference type="PROSITE" id="PS00092">
    <property type="entry name" value="N6_MTASE"/>
    <property type="match status" value="1"/>
</dbReference>
<dbReference type="EMBL" id="VRLW01000001">
    <property type="protein sequence ID" value="KAA1258010.1"/>
    <property type="molecule type" value="Genomic_DNA"/>
</dbReference>
<dbReference type="Pfam" id="PF18135">
    <property type="entry name" value="Type_ISP_C"/>
    <property type="match status" value="1"/>
</dbReference>
<name>A0A5B1CEI6_9BACT</name>
<comment type="caution">
    <text evidence="3">The sequence shown here is derived from an EMBL/GenBank/DDBJ whole genome shotgun (WGS) entry which is preliminary data.</text>
</comment>
<dbReference type="GO" id="GO:0006304">
    <property type="term" value="P:DNA modification"/>
    <property type="evidence" value="ECO:0007669"/>
    <property type="project" value="InterPro"/>
</dbReference>
<dbReference type="InterPro" id="IPR029063">
    <property type="entry name" value="SAM-dependent_MTases_sf"/>
</dbReference>
<evidence type="ECO:0000313" key="3">
    <source>
        <dbReference type="EMBL" id="KAA1258010.1"/>
    </source>
</evidence>
<gene>
    <name evidence="3" type="ORF">LF1_05010</name>
</gene>
<evidence type="ECO:0000313" key="4">
    <source>
        <dbReference type="Proteomes" id="UP000322699"/>
    </source>
</evidence>
<protein>
    <submittedName>
        <fullName evidence="3">Uncharacterized protein</fullName>
    </submittedName>
</protein>
<dbReference type="Gene3D" id="3.40.50.150">
    <property type="entry name" value="Vaccinia Virus protein VP39"/>
    <property type="match status" value="1"/>
</dbReference>
<dbReference type="Pfam" id="PF07669">
    <property type="entry name" value="Eco57I"/>
    <property type="match status" value="1"/>
</dbReference>
<dbReference type="GO" id="GO:0003676">
    <property type="term" value="F:nucleic acid binding"/>
    <property type="evidence" value="ECO:0007669"/>
    <property type="project" value="InterPro"/>
</dbReference>
<keyword evidence="4" id="KW-1185">Reference proteome</keyword>
<dbReference type="Proteomes" id="UP000322699">
    <property type="component" value="Unassembled WGS sequence"/>
</dbReference>
<dbReference type="InterPro" id="IPR041635">
    <property type="entry name" value="Type_ISP_LLaBIII_C"/>
</dbReference>
<proteinExistence type="predicted"/>
<dbReference type="InterPro" id="IPR002052">
    <property type="entry name" value="DNA_methylase_N6_adenine_CS"/>
</dbReference>
<dbReference type="GO" id="GO:0009007">
    <property type="term" value="F:site-specific DNA-methyltransferase (adenine-specific) activity"/>
    <property type="evidence" value="ECO:0007669"/>
    <property type="project" value="UniProtKB-EC"/>
</dbReference>
<evidence type="ECO:0000259" key="1">
    <source>
        <dbReference type="Pfam" id="PF07669"/>
    </source>
</evidence>
<dbReference type="InterPro" id="IPR011639">
    <property type="entry name" value="MethylTrfase_TaqI-like_dom"/>
</dbReference>
<dbReference type="SUPFAM" id="SSF53335">
    <property type="entry name" value="S-adenosyl-L-methionine-dependent methyltransferases"/>
    <property type="match status" value="1"/>
</dbReference>
<organism evidence="3 4">
    <name type="scientific">Rubripirellula obstinata</name>
    <dbReference type="NCBI Taxonomy" id="406547"/>
    <lineage>
        <taxon>Bacteria</taxon>
        <taxon>Pseudomonadati</taxon>
        <taxon>Planctomycetota</taxon>
        <taxon>Planctomycetia</taxon>
        <taxon>Pirellulales</taxon>
        <taxon>Pirellulaceae</taxon>
        <taxon>Rubripirellula</taxon>
    </lineage>
</organism>
<feature type="domain" description="Type ISP restriction-modification enzyme LLaBIII C-terminal specificity" evidence="2">
    <location>
        <begin position="221"/>
        <end position="573"/>
    </location>
</feature>
<accession>A0A5B1CEI6</accession>
<feature type="domain" description="Type II methyltransferase M.TaqI-like" evidence="1">
    <location>
        <begin position="18"/>
        <end position="116"/>
    </location>
</feature>
<reference evidence="3 4" key="1">
    <citation type="submission" date="2019-08" db="EMBL/GenBank/DDBJ databases">
        <title>Deep-cultivation of Planctomycetes and their phenomic and genomic characterization uncovers novel biology.</title>
        <authorList>
            <person name="Wiegand S."/>
            <person name="Jogler M."/>
            <person name="Boedeker C."/>
            <person name="Pinto D."/>
            <person name="Vollmers J."/>
            <person name="Rivas-Marin E."/>
            <person name="Kohn T."/>
            <person name="Peeters S.H."/>
            <person name="Heuer A."/>
            <person name="Rast P."/>
            <person name="Oberbeckmann S."/>
            <person name="Bunk B."/>
            <person name="Jeske O."/>
            <person name="Meyerdierks A."/>
            <person name="Storesund J.E."/>
            <person name="Kallscheuer N."/>
            <person name="Luecker S."/>
            <person name="Lage O.M."/>
            <person name="Pohl T."/>
            <person name="Merkel B.J."/>
            <person name="Hornburger P."/>
            <person name="Mueller R.-W."/>
            <person name="Bruemmer F."/>
            <person name="Labrenz M."/>
            <person name="Spormann A.M."/>
            <person name="Op Den Camp H."/>
            <person name="Overmann J."/>
            <person name="Amann R."/>
            <person name="Jetten M.S.M."/>
            <person name="Mascher T."/>
            <person name="Medema M.H."/>
            <person name="Devos D.P."/>
            <person name="Kaster A.-K."/>
            <person name="Ovreas L."/>
            <person name="Rohde M."/>
            <person name="Galperin M.Y."/>
            <person name="Jogler C."/>
        </authorList>
    </citation>
    <scope>NUCLEOTIDE SEQUENCE [LARGE SCALE GENOMIC DNA]</scope>
    <source>
        <strain evidence="3 4">LF1</strain>
    </source>
</reference>
<dbReference type="AlphaFoldDB" id="A0A5B1CEI6"/>
<sequence length="621" mass="70422">MLGKWFPALAHESHRVDRIKKEQKFTIIVGNPPYAGISANNSERAVGLVEAYKFIAGKPLNERKHWLQDDYKKFIRFVEQSVNSTGQGIVGFITNHGFIDDPTARGMRWSLLETFNQIFAYDLHGSLKKRELCPDGSLDQNVFDIEPGVAISLMARTEATLRTRKHSDLWGTQDLKSKTLNSTSVRSTHWAELNPVAKFFLLIPADLSSGSEYEAGIPIQDMFLKSSVGCVTARDSLTIHLDSAAVWETVKRFAELGEEDAREEFALGKDARDWKVSNAQADIRRSGPSKKLITPVQYRPFDRRFTYYTGQSRGFIGQPQPKVMTQFLRGENRGIAVGRQGGAADTDEWNVVIGTTAFTEFNLFRSGGNTLFPLYLFPNKEEAALLKDGEKHLNIKSAILRLFQDICSEVQDQWTLGQNIFDYIYAILHSNQYRERFYEFLKRDFPRIPVPSTGSVFEELAKRGLELFELHSAGFSSEQVPIFSGAVGSVVEKVSWTGTTIWIDKPQTIGFEAVSESEWSFRIGGYQPLEKWLKDRQAKGGKNPRPGRKLTKDDIEHYQKMVVAIRETIRLMGEIDEVIEQHGGWPGAFVTEPIELDSERDDAQRREEFLHGKNRCFANPS</sequence>